<reference evidence="2" key="1">
    <citation type="submission" date="2016-11" db="UniProtKB">
        <authorList>
            <consortium name="WormBaseParasite"/>
        </authorList>
    </citation>
    <scope>IDENTIFICATION</scope>
    <source>
        <strain evidence="2">KR3021</strain>
    </source>
</reference>
<dbReference type="Proteomes" id="UP000095286">
    <property type="component" value="Unplaced"/>
</dbReference>
<organism evidence="1 2">
    <name type="scientific">Rhabditophanes sp. KR3021</name>
    <dbReference type="NCBI Taxonomy" id="114890"/>
    <lineage>
        <taxon>Eukaryota</taxon>
        <taxon>Metazoa</taxon>
        <taxon>Ecdysozoa</taxon>
        <taxon>Nematoda</taxon>
        <taxon>Chromadorea</taxon>
        <taxon>Rhabditida</taxon>
        <taxon>Tylenchina</taxon>
        <taxon>Panagrolaimomorpha</taxon>
        <taxon>Strongyloidoidea</taxon>
        <taxon>Alloionematidae</taxon>
        <taxon>Rhabditophanes</taxon>
    </lineage>
</organism>
<proteinExistence type="predicted"/>
<sequence>MDETNDQTGVPQITGISPKEGTPGTTVTLRGEHLGTEQSDLLGLFICGTDCLVSAKWKSTSKIIARLGQAKRGLGEIVLITKSGGKGVSNVQFRVFIEQVQPLQDSSVWVDESRTVPGRNVVRQVQENTDTTDALGFPLNKNTEDHTYLTKLFPESSGNLRMENFNASWYLLEHHKNSSIEQLREGQRNMKAKMISEEKKGKDMHKANLYSLINCVDAVDSLHAKLKIERNTRGWPLTNNLNDKGEYTAILNDYTRVKALFKDTDVSLFNEAMAVVDEKIRKISNTVKHKLIEAPTSFEEQSKLIKFLKYRDPDSDPAYDAIAAYHVWLEDIFWQIQDKYYTMAMEEYEQQKNGISLSDSISSNYLTIANTRQQFCVELMNVLTDKLQMFFKLSQDYVTTNDKEYTKKQENIYQMIFNNINTVSWLLCNALCPQFLPGDIRKSMAKDFVQWPADLHVISVANQATQLINSLKPIRVCIKTFQDASFANGQLEPLMELCTTIRVYSFNEIIQSTCSKIVALNSQETWKTDVVYDQMTKTSLPDLFENEIYDVLPMMKQLISCDNYEGEKDLSLDEKYKTIVLELLLSTVVSIKECYIAMLQLKSNQENKRPNHLQLAGNRELNGSFSSLQSDSMDNRSTGSSDTVNQSSTTISFAGSSNLSSRKMLICICNLDYIATHSLATICKRFRDNGIKYTELILEKAKTRLLNFRQSLLKFYLSLKMSTFSNLLTVNAYDLPPEDDVSSYVKEIIIGMVFIKADLVLLAPQIIVPLMERAVKECTDKLFGLISEFQITSEDFACQLVIDLTGIEEAFQEFLDLQTKSNLNAMRANLVGRFDQTKFQRCLKRWRSNMAMAVAGLQSAEFVEDEANI</sequence>
<evidence type="ECO:0000313" key="1">
    <source>
        <dbReference type="Proteomes" id="UP000095286"/>
    </source>
</evidence>
<accession>A0AC35TML4</accession>
<dbReference type="WBParaSite" id="RSKR_0000208600.1">
    <property type="protein sequence ID" value="RSKR_0000208600.1"/>
    <property type="gene ID" value="RSKR_0000208600"/>
</dbReference>
<evidence type="ECO:0000313" key="2">
    <source>
        <dbReference type="WBParaSite" id="RSKR_0000208600.1"/>
    </source>
</evidence>
<protein>
    <submittedName>
        <fullName evidence="2">Exocyst complex component 2</fullName>
    </submittedName>
</protein>
<name>A0AC35TML4_9BILA</name>